<organism evidence="2 3">
    <name type="scientific">Liparis tanakae</name>
    <name type="common">Tanaka's snailfish</name>
    <dbReference type="NCBI Taxonomy" id="230148"/>
    <lineage>
        <taxon>Eukaryota</taxon>
        <taxon>Metazoa</taxon>
        <taxon>Chordata</taxon>
        <taxon>Craniata</taxon>
        <taxon>Vertebrata</taxon>
        <taxon>Euteleostomi</taxon>
        <taxon>Actinopterygii</taxon>
        <taxon>Neopterygii</taxon>
        <taxon>Teleostei</taxon>
        <taxon>Neoteleostei</taxon>
        <taxon>Acanthomorphata</taxon>
        <taxon>Eupercaria</taxon>
        <taxon>Perciformes</taxon>
        <taxon>Cottioidei</taxon>
        <taxon>Cottales</taxon>
        <taxon>Liparidae</taxon>
        <taxon>Liparis</taxon>
    </lineage>
</organism>
<evidence type="ECO:0000256" key="1">
    <source>
        <dbReference type="SAM" id="Coils"/>
    </source>
</evidence>
<keyword evidence="3" id="KW-1185">Reference proteome</keyword>
<comment type="caution">
    <text evidence="2">The sequence shown here is derived from an EMBL/GenBank/DDBJ whole genome shotgun (WGS) entry which is preliminary data.</text>
</comment>
<dbReference type="AlphaFoldDB" id="A0A4Z2IYU0"/>
<protein>
    <submittedName>
        <fullName evidence="2">Uncharacterized protein</fullName>
    </submittedName>
</protein>
<dbReference type="Proteomes" id="UP000314294">
    <property type="component" value="Unassembled WGS sequence"/>
</dbReference>
<sequence>MKLDFGLPSIATTSSSWMTSREPETTKQRVSTLSPMWKMRSPAPCMLFQRSGSKVREERRVVTEELEAKAGSGSSDTEAIEYLQPTIIIATEKIFSPSVAGAMLPNPMVGQLVEPAVGLNGVGGLIDDLIVPDAVPDAGQPVGHQAEDAHQQDQDGRSILQVVVQLTGHPAQSEQADHLEGAEQTAETLQREINRQEILYMHLELKLLTSASLDGLWLTSVLSGANCCARLRLLLSARWNSPLERRTIFSRKVFCGATSPLLPPCMMRVPGRDSELLSGRAVVNQYPPQLAPDPSVDHKCQNNNNDMRYFRAEVLEINAECVMLS</sequence>
<proteinExistence type="predicted"/>
<evidence type="ECO:0000313" key="2">
    <source>
        <dbReference type="EMBL" id="TNN82668.1"/>
    </source>
</evidence>
<accession>A0A4Z2IYU0</accession>
<name>A0A4Z2IYU0_9TELE</name>
<gene>
    <name evidence="2" type="ORF">EYF80_007186</name>
</gene>
<evidence type="ECO:0000313" key="3">
    <source>
        <dbReference type="Proteomes" id="UP000314294"/>
    </source>
</evidence>
<keyword evidence="1" id="KW-0175">Coiled coil</keyword>
<reference evidence="2 3" key="1">
    <citation type="submission" date="2019-03" db="EMBL/GenBank/DDBJ databases">
        <title>First draft genome of Liparis tanakae, snailfish: a comprehensive survey of snailfish specific genes.</title>
        <authorList>
            <person name="Kim W."/>
            <person name="Song I."/>
            <person name="Jeong J.-H."/>
            <person name="Kim D."/>
            <person name="Kim S."/>
            <person name="Ryu S."/>
            <person name="Song J.Y."/>
            <person name="Lee S.K."/>
        </authorList>
    </citation>
    <scope>NUCLEOTIDE SEQUENCE [LARGE SCALE GENOMIC DNA]</scope>
    <source>
        <tissue evidence="2">Muscle</tissue>
    </source>
</reference>
<dbReference type="EMBL" id="SRLO01000038">
    <property type="protein sequence ID" value="TNN82668.1"/>
    <property type="molecule type" value="Genomic_DNA"/>
</dbReference>
<feature type="coiled-coil region" evidence="1">
    <location>
        <begin position="172"/>
        <end position="206"/>
    </location>
</feature>